<dbReference type="EMBL" id="JANWOI010000004">
    <property type="protein sequence ID" value="MDA5194890.1"/>
    <property type="molecule type" value="Genomic_DNA"/>
</dbReference>
<dbReference type="RefSeq" id="WP_274944596.1">
    <property type="nucleotide sequence ID" value="NZ_JANWOI010000004.1"/>
</dbReference>
<evidence type="ECO:0000313" key="2">
    <source>
        <dbReference type="Proteomes" id="UP001141619"/>
    </source>
</evidence>
<dbReference type="InterPro" id="IPR038301">
    <property type="entry name" value="AraC-like_sf"/>
</dbReference>
<dbReference type="Gene3D" id="1.10.8.930">
    <property type="entry name" value="Protein of unknown function DUF1465"/>
    <property type="match status" value="1"/>
</dbReference>
<dbReference type="Pfam" id="PF07323">
    <property type="entry name" value="DUF1465"/>
    <property type="match status" value="1"/>
</dbReference>
<dbReference type="Proteomes" id="UP001141619">
    <property type="component" value="Unassembled WGS sequence"/>
</dbReference>
<gene>
    <name evidence="1" type="ORF">NYP16_13100</name>
</gene>
<accession>A0A9X3U024</accession>
<keyword evidence="2" id="KW-1185">Reference proteome</keyword>
<comment type="caution">
    <text evidence="1">The sequence shown here is derived from an EMBL/GenBank/DDBJ whole genome shotgun (WGS) entry which is preliminary data.</text>
</comment>
<name>A0A9X3U024_9PROT</name>
<proteinExistence type="predicted"/>
<reference evidence="1" key="1">
    <citation type="submission" date="2022-08" db="EMBL/GenBank/DDBJ databases">
        <authorList>
            <person name="Vandamme P."/>
            <person name="Hettiarachchi A."/>
            <person name="Peeters C."/>
            <person name="Cnockaert M."/>
            <person name="Carlier A."/>
        </authorList>
    </citation>
    <scope>NUCLEOTIDE SEQUENCE</scope>
    <source>
        <strain evidence="1">LMG 31809</strain>
    </source>
</reference>
<reference evidence="1" key="2">
    <citation type="journal article" date="2023" name="Syst. Appl. Microbiol.">
        <title>Govania unica gen. nov., sp. nov., a rare biosphere bacterium that represents a novel family in the class Alphaproteobacteria.</title>
        <authorList>
            <person name="Vandamme P."/>
            <person name="Peeters C."/>
            <person name="Hettiarachchi A."/>
            <person name="Cnockaert M."/>
            <person name="Carlier A."/>
        </authorList>
    </citation>
    <scope>NUCLEOTIDE SEQUENCE</scope>
    <source>
        <strain evidence="1">LMG 31809</strain>
    </source>
</reference>
<evidence type="ECO:0000313" key="1">
    <source>
        <dbReference type="EMBL" id="MDA5194890.1"/>
    </source>
</evidence>
<sequence>MTQSLPHTGHPDAPFLERAFGEAMILVQQTACYLEHDGVADRDRLAESGRTVFTGEALRVTTRLMQAVAWLLVHRAVAQGEMTADEGLSPGRRLGGREICLGPAMSGAEALPDRLRELLGASRQIYERVARLEDRLMDGIGQDNPVHDLLRRLDS</sequence>
<dbReference type="AlphaFoldDB" id="A0A9X3U024"/>
<organism evidence="1 2">
    <name type="scientific">Govanella unica</name>
    <dbReference type="NCBI Taxonomy" id="2975056"/>
    <lineage>
        <taxon>Bacteria</taxon>
        <taxon>Pseudomonadati</taxon>
        <taxon>Pseudomonadota</taxon>
        <taxon>Alphaproteobacteria</taxon>
        <taxon>Emcibacterales</taxon>
        <taxon>Govanellaceae</taxon>
        <taxon>Govanella</taxon>
    </lineage>
</organism>
<protein>
    <submittedName>
        <fullName evidence="1">DUF1465 family protein</fullName>
    </submittedName>
</protein>
<dbReference type="InterPro" id="IPR010848">
    <property type="entry name" value="DUF1465"/>
</dbReference>